<protein>
    <submittedName>
        <fullName evidence="2">Uncharacterized protein</fullName>
    </submittedName>
</protein>
<dbReference type="EMBL" id="CP119311">
    <property type="protein sequence ID" value="WEK35585.1"/>
    <property type="molecule type" value="Genomic_DNA"/>
</dbReference>
<sequence>MKRIFSVFAVAAIVTSAFAFAKPYGGFFCASLTQNISCAVTGSSFTEVTSGGTIFYKHVGWNGTTADCLSNRCNTQTRFTTE</sequence>
<proteinExistence type="predicted"/>
<feature type="signal peptide" evidence="1">
    <location>
        <begin position="1"/>
        <end position="21"/>
    </location>
</feature>
<evidence type="ECO:0000313" key="3">
    <source>
        <dbReference type="Proteomes" id="UP001220610"/>
    </source>
</evidence>
<evidence type="ECO:0000313" key="2">
    <source>
        <dbReference type="EMBL" id="WEK35585.1"/>
    </source>
</evidence>
<accession>A0AAJ6BFF0</accession>
<reference evidence="2" key="1">
    <citation type="submission" date="2023-03" db="EMBL/GenBank/DDBJ databases">
        <title>Andean soil-derived lignocellulolytic bacterial consortium as a source of novel taxa and putative plastic-active enzymes.</title>
        <authorList>
            <person name="Diaz-Garcia L."/>
            <person name="Chuvochina M."/>
            <person name="Feuerriegel G."/>
            <person name="Bunk B."/>
            <person name="Sproer C."/>
            <person name="Streit W.R."/>
            <person name="Rodriguez L.M."/>
            <person name="Overmann J."/>
            <person name="Jimenez D.J."/>
        </authorList>
    </citation>
    <scope>NUCLEOTIDE SEQUENCE</scope>
    <source>
        <strain evidence="2">MAG 7</strain>
    </source>
</reference>
<organism evidence="2 3">
    <name type="scientific">Candidatus Pseudobacter hemicellulosilyticus</name>
    <dbReference type="NCBI Taxonomy" id="3121375"/>
    <lineage>
        <taxon>Bacteria</taxon>
        <taxon>Pseudomonadati</taxon>
        <taxon>Bacteroidota</taxon>
        <taxon>Chitinophagia</taxon>
        <taxon>Chitinophagales</taxon>
        <taxon>Chitinophagaceae</taxon>
        <taxon>Pseudobacter</taxon>
    </lineage>
</organism>
<gene>
    <name evidence="2" type="ORF">P0Y53_24130</name>
</gene>
<dbReference type="AlphaFoldDB" id="A0AAJ6BFF0"/>
<name>A0AAJ6BFF0_9BACT</name>
<evidence type="ECO:0000256" key="1">
    <source>
        <dbReference type="SAM" id="SignalP"/>
    </source>
</evidence>
<feature type="chain" id="PRO_5042590202" evidence="1">
    <location>
        <begin position="22"/>
        <end position="82"/>
    </location>
</feature>
<keyword evidence="1" id="KW-0732">Signal</keyword>
<dbReference type="Proteomes" id="UP001220610">
    <property type="component" value="Chromosome"/>
</dbReference>